<dbReference type="PANTHER" id="PTHR34075:SF5">
    <property type="entry name" value="BLR3430 PROTEIN"/>
    <property type="match status" value="1"/>
</dbReference>
<proteinExistence type="predicted"/>
<evidence type="ECO:0000259" key="1">
    <source>
        <dbReference type="Pfam" id="PF01796"/>
    </source>
</evidence>
<dbReference type="PANTHER" id="PTHR34075">
    <property type="entry name" value="BLR3430 PROTEIN"/>
    <property type="match status" value="1"/>
</dbReference>
<reference evidence="2 3" key="1">
    <citation type="submission" date="2015-04" db="EMBL/GenBank/DDBJ databases">
        <title>The draft genome sequence of Erythrobacter marinus HWDM-33.</title>
        <authorList>
            <person name="Zhuang L."/>
            <person name="Liu Y."/>
            <person name="Shao Z."/>
        </authorList>
    </citation>
    <scope>NUCLEOTIDE SEQUENCE [LARGE SCALE GENOMIC DNA]</scope>
    <source>
        <strain evidence="2 3">HWDM-33</strain>
    </source>
</reference>
<dbReference type="AlphaFoldDB" id="A0A0H0XJY3"/>
<gene>
    <name evidence="2" type="ORF">AAV99_12540</name>
</gene>
<dbReference type="Proteomes" id="UP000053455">
    <property type="component" value="Unassembled WGS sequence"/>
</dbReference>
<feature type="domain" description="ChsH2 C-terminal OB-fold" evidence="1">
    <location>
        <begin position="49"/>
        <end position="107"/>
    </location>
</feature>
<name>A0A0H0XJY3_9SPHN</name>
<dbReference type="Pfam" id="PF01796">
    <property type="entry name" value="OB_ChsH2_C"/>
    <property type="match status" value="1"/>
</dbReference>
<keyword evidence="3" id="KW-1185">Reference proteome</keyword>
<evidence type="ECO:0000313" key="2">
    <source>
        <dbReference type="EMBL" id="KLI62893.1"/>
    </source>
</evidence>
<evidence type="ECO:0000313" key="3">
    <source>
        <dbReference type="Proteomes" id="UP000053455"/>
    </source>
</evidence>
<dbReference type="OrthoDB" id="7210118at2"/>
<dbReference type="SUPFAM" id="SSF50249">
    <property type="entry name" value="Nucleic acid-binding proteins"/>
    <property type="match status" value="1"/>
</dbReference>
<dbReference type="PATRIC" id="fig|874156.12.peg.2581"/>
<organism evidence="2 3">
    <name type="scientific">Aurantiacibacter marinus</name>
    <dbReference type="NCBI Taxonomy" id="874156"/>
    <lineage>
        <taxon>Bacteria</taxon>
        <taxon>Pseudomonadati</taxon>
        <taxon>Pseudomonadota</taxon>
        <taxon>Alphaproteobacteria</taxon>
        <taxon>Sphingomonadales</taxon>
        <taxon>Erythrobacteraceae</taxon>
        <taxon>Aurantiacibacter</taxon>
    </lineage>
</organism>
<accession>A0A0H0XJY3</accession>
<comment type="caution">
    <text evidence="2">The sequence shown here is derived from an EMBL/GenBank/DDBJ whole genome shotgun (WGS) entry which is preliminary data.</text>
</comment>
<dbReference type="InterPro" id="IPR002878">
    <property type="entry name" value="ChsH2_C"/>
</dbReference>
<dbReference type="InterPro" id="IPR012340">
    <property type="entry name" value="NA-bd_OB-fold"/>
</dbReference>
<protein>
    <recommendedName>
        <fullName evidence="1">ChsH2 C-terminal OB-fold domain-containing protein</fullName>
    </recommendedName>
</protein>
<sequence>MTEHGVISPEARWRAALADGRFLIQRDTIDGTSYFPPRLAGPEGQPLEWVEASGRGTVYSVSVIHPKPPQQPYNVVLVDLEEGARMMSRVDGSGPDKIVIGTQVSAQIVQTESGPQVVFHRA</sequence>
<dbReference type="InterPro" id="IPR052513">
    <property type="entry name" value="Thioester_dehydratase-like"/>
</dbReference>
<dbReference type="RefSeq" id="WP_047094411.1">
    <property type="nucleotide sequence ID" value="NZ_LBHU01000004.1"/>
</dbReference>
<dbReference type="EMBL" id="LBHU01000004">
    <property type="protein sequence ID" value="KLI62893.1"/>
    <property type="molecule type" value="Genomic_DNA"/>
</dbReference>